<keyword evidence="1" id="KW-0812">Transmembrane</keyword>
<gene>
    <name evidence="2" type="ORF">CTER_0269</name>
</gene>
<keyword evidence="1" id="KW-1133">Transmembrane helix</keyword>
<dbReference type="AlphaFoldDB" id="S0FZ05"/>
<dbReference type="Proteomes" id="UP000014155">
    <property type="component" value="Unassembled WGS sequence"/>
</dbReference>
<feature type="transmembrane region" description="Helical" evidence="1">
    <location>
        <begin position="127"/>
        <end position="146"/>
    </location>
</feature>
<proteinExistence type="predicted"/>
<sequence length="159" mass="19313">MTNQVIVWSMLILPWLSLFFMKKEEIRRWMPVALFTMVTNTIIIDIGVGLKLWETRVNIFPLDQMISFVYGVLPIAAMWIFKFTYGRFWLYFVIEILLSTLFIRVIHPWLHRRGIFIWLNQDFLKGIWIYVMTITHYLLIYLYGMWQDGKFARPHKNRS</sequence>
<accession>S0FZ05</accession>
<feature type="transmembrane region" description="Helical" evidence="1">
    <location>
        <begin position="88"/>
        <end position="107"/>
    </location>
</feature>
<evidence type="ECO:0000313" key="2">
    <source>
        <dbReference type="EMBL" id="EMS73793.1"/>
    </source>
</evidence>
<reference evidence="2 3" key="1">
    <citation type="journal article" date="2013" name="Genome Announc.">
        <title>Draft Genome Sequence of the Cellulolytic, Mesophilic, Anaerobic Bacterium Clostridium termitidis Strain CT1112 (DSM 5398).</title>
        <authorList>
            <person name="Lal S."/>
            <person name="Ramachandran U."/>
            <person name="Zhang X."/>
            <person name="Munir R."/>
            <person name="Sparling R."/>
            <person name="Levin D.B."/>
        </authorList>
    </citation>
    <scope>NUCLEOTIDE SEQUENCE [LARGE SCALE GENOMIC DNA]</scope>
    <source>
        <strain evidence="2 3">CT1112</strain>
    </source>
</reference>
<protein>
    <submittedName>
        <fullName evidence="2">Uncharacterized protein</fullName>
    </submittedName>
</protein>
<organism evidence="2 3">
    <name type="scientific">Ruminiclostridium cellobioparum subsp. termitidis CT1112</name>
    <dbReference type="NCBI Taxonomy" id="1195236"/>
    <lineage>
        <taxon>Bacteria</taxon>
        <taxon>Bacillati</taxon>
        <taxon>Bacillota</taxon>
        <taxon>Clostridia</taxon>
        <taxon>Eubacteriales</taxon>
        <taxon>Oscillospiraceae</taxon>
        <taxon>Ruminiclostridium</taxon>
    </lineage>
</organism>
<keyword evidence="3" id="KW-1185">Reference proteome</keyword>
<dbReference type="RefSeq" id="WP_004623586.1">
    <property type="nucleotide sequence ID" value="NZ_AORV01000015.1"/>
</dbReference>
<evidence type="ECO:0000313" key="3">
    <source>
        <dbReference type="Proteomes" id="UP000014155"/>
    </source>
</evidence>
<name>S0FZ05_RUMCE</name>
<feature type="transmembrane region" description="Helical" evidence="1">
    <location>
        <begin position="6"/>
        <end position="21"/>
    </location>
</feature>
<dbReference type="EMBL" id="AORV01000015">
    <property type="protein sequence ID" value="EMS73793.1"/>
    <property type="molecule type" value="Genomic_DNA"/>
</dbReference>
<evidence type="ECO:0000256" key="1">
    <source>
        <dbReference type="SAM" id="Phobius"/>
    </source>
</evidence>
<dbReference type="eggNOG" id="ENOG50333AV">
    <property type="taxonomic scope" value="Bacteria"/>
</dbReference>
<keyword evidence="1" id="KW-0472">Membrane</keyword>
<feature type="transmembrane region" description="Helical" evidence="1">
    <location>
        <begin position="65"/>
        <end position="81"/>
    </location>
</feature>
<feature type="transmembrane region" description="Helical" evidence="1">
    <location>
        <begin position="33"/>
        <end position="53"/>
    </location>
</feature>
<comment type="caution">
    <text evidence="2">The sequence shown here is derived from an EMBL/GenBank/DDBJ whole genome shotgun (WGS) entry which is preliminary data.</text>
</comment>